<evidence type="ECO:0000313" key="1">
    <source>
        <dbReference type="EMBL" id="GBP57862.1"/>
    </source>
</evidence>
<organism evidence="1 2">
    <name type="scientific">Eumeta variegata</name>
    <name type="common">Bagworm moth</name>
    <name type="synonym">Eumeta japonica</name>
    <dbReference type="NCBI Taxonomy" id="151549"/>
    <lineage>
        <taxon>Eukaryota</taxon>
        <taxon>Metazoa</taxon>
        <taxon>Ecdysozoa</taxon>
        <taxon>Arthropoda</taxon>
        <taxon>Hexapoda</taxon>
        <taxon>Insecta</taxon>
        <taxon>Pterygota</taxon>
        <taxon>Neoptera</taxon>
        <taxon>Endopterygota</taxon>
        <taxon>Lepidoptera</taxon>
        <taxon>Glossata</taxon>
        <taxon>Ditrysia</taxon>
        <taxon>Tineoidea</taxon>
        <taxon>Psychidae</taxon>
        <taxon>Oiketicinae</taxon>
        <taxon>Eumeta</taxon>
    </lineage>
</organism>
<protein>
    <submittedName>
        <fullName evidence="1">Uncharacterized protein</fullName>
    </submittedName>
</protein>
<sequence length="86" mass="10075">MRCQLVTFTSTEYDEAVITQLSLNLTVITRVWAYVVTKMAACAPGIHVKHYSSMCHQLPARYFFGRDSKRISGVTNRERPRYWERM</sequence>
<dbReference type="Proteomes" id="UP000299102">
    <property type="component" value="Unassembled WGS sequence"/>
</dbReference>
<accession>A0A4C1X4G6</accession>
<reference evidence="1 2" key="1">
    <citation type="journal article" date="2019" name="Commun. Biol.">
        <title>The bagworm genome reveals a unique fibroin gene that provides high tensile strength.</title>
        <authorList>
            <person name="Kono N."/>
            <person name="Nakamura H."/>
            <person name="Ohtoshi R."/>
            <person name="Tomita M."/>
            <person name="Numata K."/>
            <person name="Arakawa K."/>
        </authorList>
    </citation>
    <scope>NUCLEOTIDE SEQUENCE [LARGE SCALE GENOMIC DNA]</scope>
</reference>
<keyword evidence="2" id="KW-1185">Reference proteome</keyword>
<proteinExistence type="predicted"/>
<comment type="caution">
    <text evidence="1">The sequence shown here is derived from an EMBL/GenBank/DDBJ whole genome shotgun (WGS) entry which is preliminary data.</text>
</comment>
<dbReference type="AlphaFoldDB" id="A0A4C1X4G6"/>
<gene>
    <name evidence="1" type="ORF">EVAR_41532_1</name>
</gene>
<dbReference type="EMBL" id="BGZK01000721">
    <property type="protein sequence ID" value="GBP57862.1"/>
    <property type="molecule type" value="Genomic_DNA"/>
</dbReference>
<name>A0A4C1X4G6_EUMVA</name>
<evidence type="ECO:0000313" key="2">
    <source>
        <dbReference type="Proteomes" id="UP000299102"/>
    </source>
</evidence>